<name>A0ABY5WAT2_9ACTN</name>
<keyword evidence="2" id="KW-0812">Transmembrane</keyword>
<sequence>MTEDATYGAGPAPSAPPATAPGDGGPGGSRHSKLKVAIVAAVSGVIVVGGGVAVANAASTSGAVAQQGPGHGGDGPGGRGGRVERGGVKGALHGDFVVKDGSGKYVTQRLQSGAVTAVSSTSITAKSEDGHSTTFTVGTDTKVNHGSSTIGDVKVGDTVTVVGVVSGDTATATSIVDAALRTHKDGDPDKGPGKGGGRGPRGSASPSPSK</sequence>
<keyword evidence="4" id="KW-1185">Reference proteome</keyword>
<evidence type="ECO:0000256" key="2">
    <source>
        <dbReference type="SAM" id="Phobius"/>
    </source>
</evidence>
<feature type="region of interest" description="Disordered" evidence="1">
    <location>
        <begin position="178"/>
        <end position="210"/>
    </location>
</feature>
<feature type="region of interest" description="Disordered" evidence="1">
    <location>
        <begin position="1"/>
        <end position="31"/>
    </location>
</feature>
<evidence type="ECO:0000313" key="3">
    <source>
        <dbReference type="EMBL" id="UWP87172.1"/>
    </source>
</evidence>
<evidence type="ECO:0008006" key="5">
    <source>
        <dbReference type="Google" id="ProtNLM"/>
    </source>
</evidence>
<feature type="compositionally biased region" description="Low complexity" evidence="1">
    <location>
        <begin position="1"/>
        <end position="12"/>
    </location>
</feature>
<dbReference type="Proteomes" id="UP001059617">
    <property type="component" value="Chromosome"/>
</dbReference>
<proteinExistence type="predicted"/>
<gene>
    <name evidence="3" type="ORF">Dfulv_24200</name>
</gene>
<dbReference type="EMBL" id="CP073720">
    <property type="protein sequence ID" value="UWP87172.1"/>
    <property type="molecule type" value="Genomic_DNA"/>
</dbReference>
<dbReference type="RefSeq" id="WP_259867096.1">
    <property type="nucleotide sequence ID" value="NZ_BAAAST010000127.1"/>
</dbReference>
<reference evidence="3" key="1">
    <citation type="submission" date="2021-04" db="EMBL/GenBank/DDBJ databases">
        <authorList>
            <person name="Hartkoorn R.C."/>
            <person name="Beaudoing E."/>
            <person name="Hot D."/>
        </authorList>
    </citation>
    <scope>NUCLEOTIDE SEQUENCE</scope>
    <source>
        <strain evidence="3">NRRL B-16292</strain>
    </source>
</reference>
<keyword evidence="2" id="KW-1133">Transmembrane helix</keyword>
<feature type="region of interest" description="Disordered" evidence="1">
    <location>
        <begin position="62"/>
        <end position="87"/>
    </location>
</feature>
<evidence type="ECO:0000313" key="4">
    <source>
        <dbReference type="Proteomes" id="UP001059617"/>
    </source>
</evidence>
<keyword evidence="2" id="KW-0472">Membrane</keyword>
<accession>A0ABY5WAT2</accession>
<evidence type="ECO:0000256" key="1">
    <source>
        <dbReference type="SAM" id="MobiDB-lite"/>
    </source>
</evidence>
<feature type="transmembrane region" description="Helical" evidence="2">
    <location>
        <begin position="36"/>
        <end position="58"/>
    </location>
</feature>
<reference evidence="3" key="2">
    <citation type="submission" date="2022-09" db="EMBL/GenBank/DDBJ databases">
        <title>Biosynthetic gene clusters of Dactylosporangioum fulvum.</title>
        <authorList>
            <person name="Caradec T."/>
        </authorList>
    </citation>
    <scope>NUCLEOTIDE SEQUENCE</scope>
    <source>
        <strain evidence="3">NRRL B-16292</strain>
    </source>
</reference>
<organism evidence="3 4">
    <name type="scientific">Dactylosporangium fulvum</name>
    <dbReference type="NCBI Taxonomy" id="53359"/>
    <lineage>
        <taxon>Bacteria</taxon>
        <taxon>Bacillati</taxon>
        <taxon>Actinomycetota</taxon>
        <taxon>Actinomycetes</taxon>
        <taxon>Micromonosporales</taxon>
        <taxon>Micromonosporaceae</taxon>
        <taxon>Dactylosporangium</taxon>
    </lineage>
</organism>
<feature type="compositionally biased region" description="Basic and acidic residues" evidence="1">
    <location>
        <begin position="180"/>
        <end position="192"/>
    </location>
</feature>
<protein>
    <recommendedName>
        <fullName evidence="5">DUF5666 domain-containing protein</fullName>
    </recommendedName>
</protein>
<feature type="compositionally biased region" description="Gly residues" evidence="1">
    <location>
        <begin position="69"/>
        <end position="80"/>
    </location>
</feature>